<sequence length="189" mass="19127">MRLVFRIDLSSIAPCAALCAAAVTLTVLSAGVNAQESALPQSATMAETADAGSATLASSTLAAVASPTTTVTTATPATDTANVATMDNTAARTDDSTTSHSDLAGNALSIPAETASVNDLVLDDQALSRQRGGFGGMLMVSTTPQLMRGFNNGGNGVTLWDEIAPPSQLPVPVDVARSAQGNVTSYQRN</sequence>
<gene>
    <name evidence="2" type="ORF">GCM10011400_02220</name>
</gene>
<dbReference type="RefSeq" id="WP_115780664.1">
    <property type="nucleotide sequence ID" value="NZ_BMHL01000001.1"/>
</dbReference>
<keyword evidence="1" id="KW-0732">Signal</keyword>
<organism evidence="2 3">
    <name type="scientific">Paraburkholderia caffeinilytica</name>
    <dbReference type="NCBI Taxonomy" id="1761016"/>
    <lineage>
        <taxon>Bacteria</taxon>
        <taxon>Pseudomonadati</taxon>
        <taxon>Pseudomonadota</taxon>
        <taxon>Betaproteobacteria</taxon>
        <taxon>Burkholderiales</taxon>
        <taxon>Burkholderiaceae</taxon>
        <taxon>Paraburkholderia</taxon>
    </lineage>
</organism>
<feature type="signal peptide" evidence="1">
    <location>
        <begin position="1"/>
        <end position="34"/>
    </location>
</feature>
<keyword evidence="3" id="KW-1185">Reference proteome</keyword>
<accession>A0ABQ1L892</accession>
<evidence type="ECO:0000256" key="1">
    <source>
        <dbReference type="SAM" id="SignalP"/>
    </source>
</evidence>
<dbReference type="Proteomes" id="UP000602004">
    <property type="component" value="Unassembled WGS sequence"/>
</dbReference>
<proteinExistence type="predicted"/>
<comment type="caution">
    <text evidence="2">The sequence shown here is derived from an EMBL/GenBank/DDBJ whole genome shotgun (WGS) entry which is preliminary data.</text>
</comment>
<evidence type="ECO:0008006" key="4">
    <source>
        <dbReference type="Google" id="ProtNLM"/>
    </source>
</evidence>
<protein>
    <recommendedName>
        <fullName evidence="4">TonB-dependent receptor</fullName>
    </recommendedName>
</protein>
<reference evidence="3" key="1">
    <citation type="journal article" date="2019" name="Int. J. Syst. Evol. Microbiol.">
        <title>The Global Catalogue of Microorganisms (GCM) 10K type strain sequencing project: providing services to taxonomists for standard genome sequencing and annotation.</title>
        <authorList>
            <consortium name="The Broad Institute Genomics Platform"/>
            <consortium name="The Broad Institute Genome Sequencing Center for Infectious Disease"/>
            <person name="Wu L."/>
            <person name="Ma J."/>
        </authorList>
    </citation>
    <scope>NUCLEOTIDE SEQUENCE [LARGE SCALE GENOMIC DNA]</scope>
    <source>
        <strain evidence="3">CGMCC 1.15103</strain>
    </source>
</reference>
<feature type="chain" id="PRO_5047400994" description="TonB-dependent receptor" evidence="1">
    <location>
        <begin position="35"/>
        <end position="189"/>
    </location>
</feature>
<evidence type="ECO:0000313" key="3">
    <source>
        <dbReference type="Proteomes" id="UP000602004"/>
    </source>
</evidence>
<name>A0ABQ1L892_9BURK</name>
<evidence type="ECO:0000313" key="2">
    <source>
        <dbReference type="EMBL" id="GGC19402.1"/>
    </source>
</evidence>
<dbReference type="EMBL" id="BMHL01000001">
    <property type="protein sequence ID" value="GGC19402.1"/>
    <property type="molecule type" value="Genomic_DNA"/>
</dbReference>